<dbReference type="EMBL" id="KL648012">
    <property type="protein sequence ID" value="KEY72841.1"/>
    <property type="molecule type" value="Genomic_DNA"/>
</dbReference>
<gene>
    <name evidence="3" type="ORF">S7711_10840</name>
</gene>
<evidence type="ECO:0000256" key="2">
    <source>
        <dbReference type="SAM" id="Phobius"/>
    </source>
</evidence>
<dbReference type="AlphaFoldDB" id="A0A084B5L2"/>
<feature type="compositionally biased region" description="Low complexity" evidence="1">
    <location>
        <begin position="522"/>
        <end position="539"/>
    </location>
</feature>
<name>A0A084B5L2_STACB</name>
<keyword evidence="2" id="KW-0812">Transmembrane</keyword>
<dbReference type="HOGENOM" id="CLU_403941_0_0_1"/>
<proteinExistence type="predicted"/>
<evidence type="ECO:0000256" key="1">
    <source>
        <dbReference type="SAM" id="MobiDB-lite"/>
    </source>
</evidence>
<evidence type="ECO:0000313" key="4">
    <source>
        <dbReference type="Proteomes" id="UP000028045"/>
    </source>
</evidence>
<feature type="compositionally biased region" description="Pro residues" evidence="1">
    <location>
        <begin position="653"/>
        <end position="666"/>
    </location>
</feature>
<sequence length="681" mass="76722">MDWTPNTFLTDNGLEEFECDIQSDEYCTVLYKLGDNDDGDVERLVLKTDEDWKTFENLPIFAKDDDDDAATGSATLPAGVCMLRRAPSRFCPRAPPPFPDFPSITAELYEMCMTSERWERVVDKFRLHSLLIEAIKRKTTSAHAVVSDATGFRDVEDNSDVSDVDNGRQPVVLHTVMTSPDLCHNFAMSSTYFVREHLSLAVFLGSTTEQVDQVELLLHMGAEAIGHPYLALGLCLELLLRRLRRLVEKNVRDCIAITRRMEIGGRDSGRTPMGWKLINEMRYSRIQSQQIKEEIETTKRHLHQVWPDGKESMSAVTARFHDRFSYIMIELDGLLSRSQIYAEEMVFNTNTARLAIAAMFYLPMSTLATIISMPVFDFENSWVDWRFRPVNDSSSRDDPVGAGSSTSAPVFSGYFWIWLIFAFVLTLITLWTFLRNRRGEVAYDAKGTTQDVPGFSREVTSPWKNAISLLATAITRFFKIFRDGNALSPPRGSKQSSSPPSSPARASGSAAVLRNWPRPSVRNRQPASPSQQPSRQQSQVLPDNDIEMVPVVTASSPARARPPSVIIGFYPAVHESRQSYGRSPTSVPYYLRHAALNIASPLRRSCHRSLYSQQPIIRSSTKLRNSHGNLTPLTLRITGRSPLPHDKPKKPRPQSPAPHDSPPPPSSQQRNKQTDLKALRH</sequence>
<feature type="transmembrane region" description="Helical" evidence="2">
    <location>
        <begin position="415"/>
        <end position="434"/>
    </location>
</feature>
<keyword evidence="2" id="KW-0472">Membrane</keyword>
<keyword evidence="2" id="KW-1133">Transmembrane helix</keyword>
<feature type="compositionally biased region" description="Low complexity" evidence="1">
    <location>
        <begin position="488"/>
        <end position="511"/>
    </location>
</feature>
<dbReference type="OrthoDB" id="3561681at2759"/>
<feature type="region of interest" description="Disordered" evidence="1">
    <location>
        <begin position="620"/>
        <end position="681"/>
    </location>
</feature>
<reference evidence="3 4" key="1">
    <citation type="journal article" date="2014" name="BMC Genomics">
        <title>Comparative genome sequencing reveals chemotype-specific gene clusters in the toxigenic black mold Stachybotrys.</title>
        <authorList>
            <person name="Semeiks J."/>
            <person name="Borek D."/>
            <person name="Otwinowski Z."/>
            <person name="Grishin N.V."/>
        </authorList>
    </citation>
    <scope>NUCLEOTIDE SEQUENCE [LARGE SCALE GENOMIC DNA]</scope>
    <source>
        <strain evidence="4">CBS 109288 / IBT 7711</strain>
    </source>
</reference>
<feature type="compositionally biased region" description="Basic and acidic residues" evidence="1">
    <location>
        <begin position="672"/>
        <end position="681"/>
    </location>
</feature>
<feature type="transmembrane region" description="Helical" evidence="2">
    <location>
        <begin position="354"/>
        <end position="376"/>
    </location>
</feature>
<feature type="region of interest" description="Disordered" evidence="1">
    <location>
        <begin position="488"/>
        <end position="544"/>
    </location>
</feature>
<organism evidence="3 4">
    <name type="scientific">Stachybotrys chartarum (strain CBS 109288 / IBT 7711)</name>
    <name type="common">Toxic black mold</name>
    <name type="synonym">Stilbospora chartarum</name>
    <dbReference type="NCBI Taxonomy" id="1280523"/>
    <lineage>
        <taxon>Eukaryota</taxon>
        <taxon>Fungi</taxon>
        <taxon>Dikarya</taxon>
        <taxon>Ascomycota</taxon>
        <taxon>Pezizomycotina</taxon>
        <taxon>Sordariomycetes</taxon>
        <taxon>Hypocreomycetidae</taxon>
        <taxon>Hypocreales</taxon>
        <taxon>Stachybotryaceae</taxon>
        <taxon>Stachybotrys</taxon>
    </lineage>
</organism>
<keyword evidence="4" id="KW-1185">Reference proteome</keyword>
<protein>
    <submittedName>
        <fullName evidence="3">Uncharacterized protein</fullName>
    </submittedName>
</protein>
<evidence type="ECO:0000313" key="3">
    <source>
        <dbReference type="EMBL" id="KEY72841.1"/>
    </source>
</evidence>
<feature type="compositionally biased region" description="Polar residues" evidence="1">
    <location>
        <begin position="620"/>
        <end position="632"/>
    </location>
</feature>
<dbReference type="Proteomes" id="UP000028045">
    <property type="component" value="Unassembled WGS sequence"/>
</dbReference>
<accession>A0A084B5L2</accession>